<proteinExistence type="predicted"/>
<feature type="domain" description="FAD-binding FR-type" evidence="1">
    <location>
        <begin position="5"/>
        <end position="144"/>
    </location>
</feature>
<dbReference type="STRING" id="479431.Namu_3137"/>
<organism evidence="2 3">
    <name type="scientific">Nakamurella multipartita (strain ATCC 700099 / DSM 44233 / CIP 104796 / JCM 9543 / NBRC 105858 / Y-104)</name>
    <name type="common">Microsphaera multipartita</name>
    <dbReference type="NCBI Taxonomy" id="479431"/>
    <lineage>
        <taxon>Bacteria</taxon>
        <taxon>Bacillati</taxon>
        <taxon>Actinomycetota</taxon>
        <taxon>Actinomycetes</taxon>
        <taxon>Nakamurellales</taxon>
        <taxon>Nakamurellaceae</taxon>
        <taxon>Nakamurella</taxon>
    </lineage>
</organism>
<dbReference type="Pfam" id="PF08021">
    <property type="entry name" value="FAD_binding_9"/>
    <property type="match status" value="1"/>
</dbReference>
<evidence type="ECO:0000313" key="3">
    <source>
        <dbReference type="Proteomes" id="UP000002218"/>
    </source>
</evidence>
<dbReference type="GO" id="GO:0016491">
    <property type="term" value="F:oxidoreductase activity"/>
    <property type="evidence" value="ECO:0007669"/>
    <property type="project" value="InterPro"/>
</dbReference>
<dbReference type="Gene3D" id="3.40.50.80">
    <property type="entry name" value="Nucleotide-binding domain of ferredoxin-NADP reductase (FNR) module"/>
    <property type="match status" value="1"/>
</dbReference>
<dbReference type="PANTHER" id="PTHR30157">
    <property type="entry name" value="FERRIC REDUCTASE, NADPH-DEPENDENT"/>
    <property type="match status" value="1"/>
</dbReference>
<dbReference type="PANTHER" id="PTHR30157:SF0">
    <property type="entry name" value="NADPH-DEPENDENT FERRIC-CHELATE REDUCTASE"/>
    <property type="match status" value="1"/>
</dbReference>
<evidence type="ECO:0000313" key="2">
    <source>
        <dbReference type="EMBL" id="ACV79470.1"/>
    </source>
</evidence>
<dbReference type="Gene3D" id="2.40.30.10">
    <property type="entry name" value="Translation factors"/>
    <property type="match status" value="1"/>
</dbReference>
<sequence>MPTHPQLLRARVVRSVRRSPSFQRVTIGGPELAGFSYAGFDHWFRLFLPPRPGAPLVLPQVRGRVWWQPYLDIPEDRRPHCSNYTVVDVRRRGEHTELDIDVVLHWDEGTGELAGPVAQWAASTAPGSELAILDQGPLFDPPADATAVHLAADETGLPGLRGILRDLPEHTRGTAIVEVPHADDVEDLAAPGGMRVSWVTRTVEGPGAAALARLRAAVVNGGAPAPQDYGFVVGEAALATGGRRALRAAGLPAARITFSGFWKHRLH</sequence>
<dbReference type="PROSITE" id="PS51384">
    <property type="entry name" value="FAD_FR"/>
    <property type="match status" value="1"/>
</dbReference>
<dbReference type="InterPro" id="IPR017927">
    <property type="entry name" value="FAD-bd_FR_type"/>
</dbReference>
<gene>
    <name evidence="2" type="ordered locus">Namu_3137</name>
</gene>
<keyword evidence="3" id="KW-1185">Reference proteome</keyword>
<accession>C8XBW6</accession>
<dbReference type="InterPro" id="IPR013113">
    <property type="entry name" value="SIP_FAD-bd"/>
</dbReference>
<evidence type="ECO:0000259" key="1">
    <source>
        <dbReference type="PROSITE" id="PS51384"/>
    </source>
</evidence>
<dbReference type="eggNOG" id="COG2375">
    <property type="taxonomic scope" value="Bacteria"/>
</dbReference>
<dbReference type="CDD" id="cd06193">
    <property type="entry name" value="siderophore_interacting"/>
    <property type="match status" value="1"/>
</dbReference>
<dbReference type="InterPro" id="IPR039261">
    <property type="entry name" value="FNR_nucleotide-bd"/>
</dbReference>
<reference evidence="3" key="1">
    <citation type="submission" date="2009-09" db="EMBL/GenBank/DDBJ databases">
        <title>The complete genome of Nakamurella multipartita DSM 44233.</title>
        <authorList>
            <consortium name="US DOE Joint Genome Institute (JGI-PGF)"/>
            <person name="Lucas S."/>
            <person name="Copeland A."/>
            <person name="Lapidus A."/>
            <person name="Glavina del Rio T."/>
            <person name="Dalin E."/>
            <person name="Tice H."/>
            <person name="Bruce D."/>
            <person name="Goodwin L."/>
            <person name="Pitluck S."/>
            <person name="Kyrpides N."/>
            <person name="Mavromatis K."/>
            <person name="Ivanova N."/>
            <person name="Ovchinnikova G."/>
            <person name="Sims D."/>
            <person name="Meincke L."/>
            <person name="Brettin T."/>
            <person name="Detter J.C."/>
            <person name="Han C."/>
            <person name="Larimer F."/>
            <person name="Land M."/>
            <person name="Hauser L."/>
            <person name="Markowitz V."/>
            <person name="Cheng J.-F."/>
            <person name="Hugenholtz P."/>
            <person name="Woyke T."/>
            <person name="Wu D."/>
            <person name="Klenk H.-P."/>
            <person name="Eisen J.A."/>
        </authorList>
    </citation>
    <scope>NUCLEOTIDE SEQUENCE [LARGE SCALE GENOMIC DNA]</scope>
    <source>
        <strain evidence="3">ATCC 700099 / DSM 44233 / CIP 104796 / JCM 9543 / NBRC 105858 / Y-104</strain>
    </source>
</reference>
<dbReference type="EMBL" id="CP001737">
    <property type="protein sequence ID" value="ACV79470.1"/>
    <property type="molecule type" value="Genomic_DNA"/>
</dbReference>
<dbReference type="Pfam" id="PF04954">
    <property type="entry name" value="SIP"/>
    <property type="match status" value="1"/>
</dbReference>
<dbReference type="HOGENOM" id="CLU_040923_2_0_11"/>
<dbReference type="InParanoid" id="C8XBW6"/>
<dbReference type="Proteomes" id="UP000002218">
    <property type="component" value="Chromosome"/>
</dbReference>
<name>C8XBW6_NAKMY</name>
<dbReference type="KEGG" id="nml:Namu_3137"/>
<dbReference type="InterPro" id="IPR007037">
    <property type="entry name" value="SIP_rossman_dom"/>
</dbReference>
<protein>
    <submittedName>
        <fullName evidence="2">Cyclic nucleotide-binding protein</fullName>
    </submittedName>
</protein>
<dbReference type="AlphaFoldDB" id="C8XBW6"/>
<reference evidence="2 3" key="2">
    <citation type="journal article" date="2010" name="Stand. Genomic Sci.">
        <title>Complete genome sequence of Nakamurella multipartita type strain (Y-104).</title>
        <authorList>
            <person name="Tice H."/>
            <person name="Mayilraj S."/>
            <person name="Sims D."/>
            <person name="Lapidus A."/>
            <person name="Nolan M."/>
            <person name="Lucas S."/>
            <person name="Glavina Del Rio T."/>
            <person name="Copeland A."/>
            <person name="Cheng J.F."/>
            <person name="Meincke L."/>
            <person name="Bruce D."/>
            <person name="Goodwin L."/>
            <person name="Pitluck S."/>
            <person name="Ivanova N."/>
            <person name="Mavromatis K."/>
            <person name="Ovchinnikova G."/>
            <person name="Pati A."/>
            <person name="Chen A."/>
            <person name="Palaniappan K."/>
            <person name="Land M."/>
            <person name="Hauser L."/>
            <person name="Chang Y.J."/>
            <person name="Jeffries C.D."/>
            <person name="Detter J.C."/>
            <person name="Brettin T."/>
            <person name="Rohde M."/>
            <person name="Goker M."/>
            <person name="Bristow J."/>
            <person name="Eisen J.A."/>
            <person name="Markowitz V."/>
            <person name="Hugenholtz P."/>
            <person name="Kyrpides N.C."/>
            <person name="Klenk H.P."/>
            <person name="Chen F."/>
        </authorList>
    </citation>
    <scope>NUCLEOTIDE SEQUENCE [LARGE SCALE GENOMIC DNA]</scope>
    <source>
        <strain evidence="3">ATCC 700099 / DSM 44233 / CIP 104796 / JCM 9543 / NBRC 105858 / Y-104</strain>
    </source>
</reference>
<dbReference type="InterPro" id="IPR039374">
    <property type="entry name" value="SIP_fam"/>
</dbReference>